<evidence type="ECO:0000256" key="6">
    <source>
        <dbReference type="ARBA" id="ARBA00022679"/>
    </source>
</evidence>
<evidence type="ECO:0000256" key="7">
    <source>
        <dbReference type="ARBA" id="ARBA00022692"/>
    </source>
</evidence>
<evidence type="ECO:0000256" key="5">
    <source>
        <dbReference type="ARBA" id="ARBA00022676"/>
    </source>
</evidence>
<feature type="transmembrane region" description="Helical" evidence="21">
    <location>
        <begin position="364"/>
        <end position="385"/>
    </location>
</feature>
<evidence type="ECO:0000256" key="17">
    <source>
        <dbReference type="ARBA" id="ARBA00041185"/>
    </source>
</evidence>
<feature type="transmembrane region" description="Helical" evidence="21">
    <location>
        <begin position="289"/>
        <end position="315"/>
    </location>
</feature>
<feature type="transmembrane region" description="Helical" evidence="21">
    <location>
        <begin position="157"/>
        <end position="176"/>
    </location>
</feature>
<feature type="transmembrane region" description="Helical" evidence="21">
    <location>
        <begin position="27"/>
        <end position="51"/>
    </location>
</feature>
<comment type="pathway">
    <text evidence="2">Cell wall biogenesis; peptidoglycan biosynthesis.</text>
</comment>
<dbReference type="EC" id="2.4.99.28" evidence="19"/>
<evidence type="ECO:0000256" key="2">
    <source>
        <dbReference type="ARBA" id="ARBA00004752"/>
    </source>
</evidence>
<comment type="similarity">
    <text evidence="16">Belongs to the SEDS family. FtsW subfamily.</text>
</comment>
<dbReference type="Pfam" id="PF01098">
    <property type="entry name" value="FTSW_RODA_SPOVE"/>
    <property type="match status" value="1"/>
</dbReference>
<accession>A0A831T8V3</accession>
<gene>
    <name evidence="22" type="primary">ftsW</name>
    <name evidence="22" type="ORF">ENP34_08315</name>
</gene>
<evidence type="ECO:0000256" key="19">
    <source>
        <dbReference type="ARBA" id="ARBA00044770"/>
    </source>
</evidence>
<evidence type="ECO:0000256" key="1">
    <source>
        <dbReference type="ARBA" id="ARBA00004651"/>
    </source>
</evidence>
<dbReference type="AlphaFoldDB" id="A0A831T8V3"/>
<keyword evidence="8" id="KW-0133">Cell shape</keyword>
<dbReference type="InterPro" id="IPR013437">
    <property type="entry name" value="FtsW"/>
</dbReference>
<feature type="transmembrane region" description="Helical" evidence="21">
    <location>
        <begin position="182"/>
        <end position="199"/>
    </location>
</feature>
<dbReference type="GO" id="GO:0071555">
    <property type="term" value="P:cell wall organization"/>
    <property type="evidence" value="ECO:0007669"/>
    <property type="project" value="UniProtKB-KW"/>
</dbReference>
<evidence type="ECO:0000256" key="3">
    <source>
        <dbReference type="ARBA" id="ARBA00022475"/>
    </source>
</evidence>
<protein>
    <recommendedName>
        <fullName evidence="17">Probable peptidoglycan glycosyltransferase FtsW</fullName>
        <ecNumber evidence="19">2.4.99.28</ecNumber>
    </recommendedName>
    <alternativeName>
        <fullName evidence="18">Cell division protein FtsW</fullName>
    </alternativeName>
    <alternativeName>
        <fullName evidence="15">Cell wall polymerase</fullName>
    </alternativeName>
    <alternativeName>
        <fullName evidence="14">Peptidoglycan polymerase</fullName>
    </alternativeName>
</protein>
<feature type="transmembrane region" description="Helical" evidence="21">
    <location>
        <begin position="327"/>
        <end position="352"/>
    </location>
</feature>
<sequence length="451" mass="48804">MGRLLVRPFVALLRPPGERRRLHEPDLWLLATLLVLAMFGTVMVFSASFALGVRQPDSNGYSYLIRHLLWLAVGLVGMTVAYFIDYRVWRRFSLLGMVVTLALLALVLVPGVGVEIWGAQRWIHIGPLSVQPAELAKLALVVYLADWLAQKGARIQQFSYGLVPFTLLIGLLVGLVMLQPDLGSSTILAVIGISMFFVAGAPLFQFALLLVSGAAAFLMLALSAPYRRDRLLLFLSPDRDLLDPESKLLGLGWQIAQARLAFGSGGLFGVGLGASRQKFLWLFAAHSDAIFAVIGEELGLVGCLFVIGLFLFLAWRGYRVARKAPDSFGSLLAVGITTWVIAQAAINIGGITSTIPFTGIPLPFLSYGGSSLAVTLTAMGILLNISRATVRSRELESPEGAPVLRPERVPAGTQAWPEPSGVPVHRGAAIRGTFGRGRRARSRRWVRSAGP</sequence>
<keyword evidence="5" id="KW-0328">Glycosyltransferase</keyword>
<dbReference type="GO" id="GO:0051301">
    <property type="term" value="P:cell division"/>
    <property type="evidence" value="ECO:0007669"/>
    <property type="project" value="UniProtKB-KW"/>
</dbReference>
<dbReference type="GO" id="GO:0008955">
    <property type="term" value="F:peptidoglycan glycosyltransferase activity"/>
    <property type="evidence" value="ECO:0007669"/>
    <property type="project" value="UniProtKB-EC"/>
</dbReference>
<feature type="transmembrane region" description="Helical" evidence="21">
    <location>
        <begin position="63"/>
        <end position="85"/>
    </location>
</feature>
<keyword evidence="4" id="KW-0132">Cell division</keyword>
<dbReference type="GO" id="GO:0005886">
    <property type="term" value="C:plasma membrane"/>
    <property type="evidence" value="ECO:0007669"/>
    <property type="project" value="UniProtKB-SubCell"/>
</dbReference>
<evidence type="ECO:0000256" key="10">
    <source>
        <dbReference type="ARBA" id="ARBA00022989"/>
    </source>
</evidence>
<evidence type="ECO:0000256" key="4">
    <source>
        <dbReference type="ARBA" id="ARBA00022618"/>
    </source>
</evidence>
<keyword evidence="10 21" id="KW-1133">Transmembrane helix</keyword>
<reference evidence="22" key="1">
    <citation type="journal article" date="2020" name="mSystems">
        <title>Genome- and Community-Level Interaction Insights into Carbon Utilization and Element Cycling Functions of Hydrothermarchaeota in Hydrothermal Sediment.</title>
        <authorList>
            <person name="Zhou Z."/>
            <person name="Liu Y."/>
            <person name="Xu W."/>
            <person name="Pan J."/>
            <person name="Luo Z.H."/>
            <person name="Li M."/>
        </authorList>
    </citation>
    <scope>NUCLEOTIDE SEQUENCE [LARGE SCALE GENOMIC DNA]</scope>
    <source>
        <strain evidence="22">SpSt-210</strain>
    </source>
</reference>
<evidence type="ECO:0000256" key="14">
    <source>
        <dbReference type="ARBA" id="ARBA00032370"/>
    </source>
</evidence>
<proteinExistence type="inferred from homology"/>
<keyword evidence="12" id="KW-0131">Cell cycle</keyword>
<dbReference type="InterPro" id="IPR001182">
    <property type="entry name" value="FtsW/RodA"/>
</dbReference>
<evidence type="ECO:0000313" key="22">
    <source>
        <dbReference type="EMBL" id="HEG91432.1"/>
    </source>
</evidence>
<evidence type="ECO:0000256" key="21">
    <source>
        <dbReference type="SAM" id="Phobius"/>
    </source>
</evidence>
<keyword evidence="13" id="KW-0961">Cell wall biogenesis/degradation</keyword>
<feature type="transmembrane region" description="Helical" evidence="21">
    <location>
        <begin position="125"/>
        <end position="145"/>
    </location>
</feature>
<evidence type="ECO:0000256" key="18">
    <source>
        <dbReference type="ARBA" id="ARBA00041418"/>
    </source>
</evidence>
<evidence type="ECO:0000256" key="20">
    <source>
        <dbReference type="ARBA" id="ARBA00049902"/>
    </source>
</evidence>
<evidence type="ECO:0000256" key="13">
    <source>
        <dbReference type="ARBA" id="ARBA00023316"/>
    </source>
</evidence>
<comment type="subcellular location">
    <subcellularLocation>
        <location evidence="1">Cell membrane</location>
        <topology evidence="1">Multi-pass membrane protein</topology>
    </subcellularLocation>
</comment>
<feature type="transmembrane region" description="Helical" evidence="21">
    <location>
        <begin position="92"/>
        <end position="113"/>
    </location>
</feature>
<keyword evidence="7 21" id="KW-0812">Transmembrane</keyword>
<evidence type="ECO:0000256" key="15">
    <source>
        <dbReference type="ARBA" id="ARBA00033270"/>
    </source>
</evidence>
<dbReference type="GO" id="GO:0008360">
    <property type="term" value="P:regulation of cell shape"/>
    <property type="evidence" value="ECO:0007669"/>
    <property type="project" value="UniProtKB-KW"/>
</dbReference>
<dbReference type="PANTHER" id="PTHR30474:SF2">
    <property type="entry name" value="PEPTIDOGLYCAN GLYCOSYLTRANSFERASE FTSW-RELATED"/>
    <property type="match status" value="1"/>
</dbReference>
<organism evidence="22">
    <name type="scientific">Thermorudis peleae</name>
    <dbReference type="NCBI Taxonomy" id="1382356"/>
    <lineage>
        <taxon>Bacteria</taxon>
        <taxon>Pseudomonadati</taxon>
        <taxon>Thermomicrobiota</taxon>
        <taxon>Thermomicrobia</taxon>
        <taxon>Thermomicrobia incertae sedis</taxon>
        <taxon>Thermorudis</taxon>
    </lineage>
</organism>
<evidence type="ECO:0000256" key="11">
    <source>
        <dbReference type="ARBA" id="ARBA00023136"/>
    </source>
</evidence>
<name>A0A831T8V3_9BACT</name>
<comment type="catalytic activity">
    <reaction evidence="20">
        <text>[GlcNAc-(1-&gt;4)-Mur2Ac(oyl-L-Ala-gamma-D-Glu-L-Lys-D-Ala-D-Ala)](n)-di-trans,octa-cis-undecaprenyl diphosphate + beta-D-GlcNAc-(1-&gt;4)-Mur2Ac(oyl-L-Ala-gamma-D-Glu-L-Lys-D-Ala-D-Ala)-di-trans,octa-cis-undecaprenyl diphosphate = [GlcNAc-(1-&gt;4)-Mur2Ac(oyl-L-Ala-gamma-D-Glu-L-Lys-D-Ala-D-Ala)](n+1)-di-trans,octa-cis-undecaprenyl diphosphate + di-trans,octa-cis-undecaprenyl diphosphate + H(+)</text>
        <dbReference type="Rhea" id="RHEA:23708"/>
        <dbReference type="Rhea" id="RHEA-COMP:9602"/>
        <dbReference type="Rhea" id="RHEA-COMP:9603"/>
        <dbReference type="ChEBI" id="CHEBI:15378"/>
        <dbReference type="ChEBI" id="CHEBI:58405"/>
        <dbReference type="ChEBI" id="CHEBI:60033"/>
        <dbReference type="ChEBI" id="CHEBI:78435"/>
        <dbReference type="EC" id="2.4.99.28"/>
    </reaction>
</comment>
<keyword evidence="3" id="KW-1003">Cell membrane</keyword>
<dbReference type="GO" id="GO:0032153">
    <property type="term" value="C:cell division site"/>
    <property type="evidence" value="ECO:0007669"/>
    <property type="project" value="TreeGrafter"/>
</dbReference>
<feature type="transmembrane region" description="Helical" evidence="21">
    <location>
        <begin position="206"/>
        <end position="226"/>
    </location>
</feature>
<dbReference type="PANTHER" id="PTHR30474">
    <property type="entry name" value="CELL CYCLE PROTEIN"/>
    <property type="match status" value="1"/>
</dbReference>
<dbReference type="EMBL" id="DSIY01000199">
    <property type="protein sequence ID" value="HEG91432.1"/>
    <property type="molecule type" value="Genomic_DNA"/>
</dbReference>
<keyword evidence="11 21" id="KW-0472">Membrane</keyword>
<keyword evidence="9" id="KW-0573">Peptidoglycan synthesis</keyword>
<dbReference type="GO" id="GO:0015648">
    <property type="term" value="F:lipid-linked peptidoglycan transporter activity"/>
    <property type="evidence" value="ECO:0007669"/>
    <property type="project" value="TreeGrafter"/>
</dbReference>
<evidence type="ECO:0000256" key="9">
    <source>
        <dbReference type="ARBA" id="ARBA00022984"/>
    </source>
</evidence>
<evidence type="ECO:0000256" key="16">
    <source>
        <dbReference type="ARBA" id="ARBA00038053"/>
    </source>
</evidence>
<dbReference type="NCBIfam" id="TIGR02614">
    <property type="entry name" value="ftsW"/>
    <property type="match status" value="1"/>
</dbReference>
<evidence type="ECO:0000256" key="8">
    <source>
        <dbReference type="ARBA" id="ARBA00022960"/>
    </source>
</evidence>
<comment type="caution">
    <text evidence="22">The sequence shown here is derived from an EMBL/GenBank/DDBJ whole genome shotgun (WGS) entry which is preliminary data.</text>
</comment>
<keyword evidence="6" id="KW-0808">Transferase</keyword>
<dbReference type="GO" id="GO:0009252">
    <property type="term" value="P:peptidoglycan biosynthetic process"/>
    <property type="evidence" value="ECO:0007669"/>
    <property type="project" value="UniProtKB-KW"/>
</dbReference>
<evidence type="ECO:0000256" key="12">
    <source>
        <dbReference type="ARBA" id="ARBA00023306"/>
    </source>
</evidence>